<evidence type="ECO:0000313" key="1">
    <source>
        <dbReference type="EMBL" id="MBX46302.1"/>
    </source>
</evidence>
<protein>
    <submittedName>
        <fullName evidence="1">Uncharacterized protein</fullName>
    </submittedName>
</protein>
<dbReference type="EMBL" id="GGEC01065818">
    <property type="protein sequence ID" value="MBX46302.1"/>
    <property type="molecule type" value="Transcribed_RNA"/>
</dbReference>
<dbReference type="AlphaFoldDB" id="A0A2P2NUX1"/>
<sequence>MQSPLICFPITPNEMVEIHKSFSPFSLAVFHHPNREPLHLIQTTH</sequence>
<accession>A0A2P2NUX1</accession>
<name>A0A2P2NUX1_RHIMU</name>
<proteinExistence type="predicted"/>
<reference evidence="1" key="1">
    <citation type="submission" date="2018-02" db="EMBL/GenBank/DDBJ databases">
        <title>Rhizophora mucronata_Transcriptome.</title>
        <authorList>
            <person name="Meera S.P."/>
            <person name="Sreeshan A."/>
            <person name="Augustine A."/>
        </authorList>
    </citation>
    <scope>NUCLEOTIDE SEQUENCE</scope>
    <source>
        <tissue evidence="1">Leaf</tissue>
    </source>
</reference>
<organism evidence="1">
    <name type="scientific">Rhizophora mucronata</name>
    <name type="common">Asiatic mangrove</name>
    <dbReference type="NCBI Taxonomy" id="61149"/>
    <lineage>
        <taxon>Eukaryota</taxon>
        <taxon>Viridiplantae</taxon>
        <taxon>Streptophyta</taxon>
        <taxon>Embryophyta</taxon>
        <taxon>Tracheophyta</taxon>
        <taxon>Spermatophyta</taxon>
        <taxon>Magnoliopsida</taxon>
        <taxon>eudicotyledons</taxon>
        <taxon>Gunneridae</taxon>
        <taxon>Pentapetalae</taxon>
        <taxon>rosids</taxon>
        <taxon>fabids</taxon>
        <taxon>Malpighiales</taxon>
        <taxon>Rhizophoraceae</taxon>
        <taxon>Rhizophora</taxon>
    </lineage>
</organism>